<dbReference type="Proteomes" id="UP001266305">
    <property type="component" value="Unassembled WGS sequence"/>
</dbReference>
<evidence type="ECO:0000313" key="3">
    <source>
        <dbReference type="Proteomes" id="UP001266305"/>
    </source>
</evidence>
<gene>
    <name evidence="2" type="ORF">P7K49_007448</name>
</gene>
<proteinExistence type="predicted"/>
<comment type="caution">
    <text evidence="2">The sequence shown here is derived from an EMBL/GenBank/DDBJ whole genome shotgun (WGS) entry which is preliminary data.</text>
</comment>
<reference evidence="2 3" key="1">
    <citation type="submission" date="2023-05" db="EMBL/GenBank/DDBJ databases">
        <title>B98-5 Cell Line De Novo Hybrid Assembly: An Optical Mapping Approach.</title>
        <authorList>
            <person name="Kananen K."/>
            <person name="Auerbach J.A."/>
            <person name="Kautto E."/>
            <person name="Blachly J.S."/>
        </authorList>
    </citation>
    <scope>NUCLEOTIDE SEQUENCE [LARGE SCALE GENOMIC DNA]</scope>
    <source>
        <strain evidence="2">B95-8</strain>
        <tissue evidence="2">Cell line</tissue>
    </source>
</reference>
<organism evidence="2 3">
    <name type="scientific">Saguinus oedipus</name>
    <name type="common">Cotton-top tamarin</name>
    <name type="synonym">Oedipomidas oedipus</name>
    <dbReference type="NCBI Taxonomy" id="9490"/>
    <lineage>
        <taxon>Eukaryota</taxon>
        <taxon>Metazoa</taxon>
        <taxon>Chordata</taxon>
        <taxon>Craniata</taxon>
        <taxon>Vertebrata</taxon>
        <taxon>Euteleostomi</taxon>
        <taxon>Mammalia</taxon>
        <taxon>Eutheria</taxon>
        <taxon>Euarchontoglires</taxon>
        <taxon>Primates</taxon>
        <taxon>Haplorrhini</taxon>
        <taxon>Platyrrhini</taxon>
        <taxon>Cebidae</taxon>
        <taxon>Callitrichinae</taxon>
        <taxon>Saguinus</taxon>
    </lineage>
</organism>
<evidence type="ECO:0000256" key="1">
    <source>
        <dbReference type="SAM" id="MobiDB-lite"/>
    </source>
</evidence>
<accession>A0ABQ9VYG9</accession>
<evidence type="ECO:0000313" key="2">
    <source>
        <dbReference type="EMBL" id="KAK2113182.1"/>
    </source>
</evidence>
<protein>
    <submittedName>
        <fullName evidence="2">Uncharacterized protein</fullName>
    </submittedName>
</protein>
<sequence length="67" mass="7414">MNRTYDPLSRAGERRALDLGTAERVLGTRTGAARDSSRRAPLPESQAGSVPSTDIFCTYYDMKYSQV</sequence>
<dbReference type="EMBL" id="JASSZA010000004">
    <property type="protein sequence ID" value="KAK2113182.1"/>
    <property type="molecule type" value="Genomic_DNA"/>
</dbReference>
<name>A0ABQ9VYG9_SAGOE</name>
<keyword evidence="3" id="KW-1185">Reference proteome</keyword>
<feature type="region of interest" description="Disordered" evidence="1">
    <location>
        <begin position="1"/>
        <end position="51"/>
    </location>
</feature>